<dbReference type="OrthoDB" id="6134417at2759"/>
<dbReference type="AlphaFoldDB" id="A0A7R9BQ52"/>
<dbReference type="Gene3D" id="2.130.10.10">
    <property type="entry name" value="YVTN repeat-like/Quinoprotein amine dehydrogenase"/>
    <property type="match status" value="2"/>
</dbReference>
<proteinExistence type="predicted"/>
<dbReference type="SUPFAM" id="SSF50998">
    <property type="entry name" value="Quinoprotein alcohol dehydrogenase-like"/>
    <property type="match status" value="1"/>
</dbReference>
<evidence type="ECO:0000313" key="2">
    <source>
        <dbReference type="Proteomes" id="UP000678499"/>
    </source>
</evidence>
<dbReference type="InterPro" id="IPR011047">
    <property type="entry name" value="Quinoprotein_ADH-like_sf"/>
</dbReference>
<evidence type="ECO:0000313" key="1">
    <source>
        <dbReference type="EMBL" id="CAD7278108.1"/>
    </source>
</evidence>
<accession>A0A7R9BQ52</accession>
<sequence length="339" mass="36707">MESGDCISTFKVGEDRFLNSLVVSENGKICVCGDETQKPFPLLVWDLEKRKLVFDLRIPHHEFLTHLMAITKEGHYVACACEEIDGNEAMFIVVYDLQNGTQFKRLKPGKPMVALAISNPQGHGQTSLLSPSRSPHSTLQALVAGSLGPSGRRTSVISSPISATPPLIPLSGNVTPTPGAGVLQYQEPRDPYVIASRTDASILIWDLITGSLKWTLRGHTVGPDMLRVTESGERLFSYNSKGHDPTLRLWSLVSGTSVASFTPDHPFIDCCHAVLGSRTVVYASASSSDTELEENESNIVSLLLANGSNWQENFTPAPFGSSACSDVVDIHFTLPQSGV</sequence>
<dbReference type="InterPro" id="IPR015943">
    <property type="entry name" value="WD40/YVTN_repeat-like_dom_sf"/>
</dbReference>
<organism evidence="1">
    <name type="scientific">Notodromas monacha</name>
    <dbReference type="NCBI Taxonomy" id="399045"/>
    <lineage>
        <taxon>Eukaryota</taxon>
        <taxon>Metazoa</taxon>
        <taxon>Ecdysozoa</taxon>
        <taxon>Arthropoda</taxon>
        <taxon>Crustacea</taxon>
        <taxon>Oligostraca</taxon>
        <taxon>Ostracoda</taxon>
        <taxon>Podocopa</taxon>
        <taxon>Podocopida</taxon>
        <taxon>Cypridocopina</taxon>
        <taxon>Cypridoidea</taxon>
        <taxon>Cyprididae</taxon>
        <taxon>Notodromas</taxon>
    </lineage>
</organism>
<gene>
    <name evidence="1" type="ORF">NMOB1V02_LOCUS5820</name>
</gene>
<dbReference type="EMBL" id="OA883150">
    <property type="protein sequence ID" value="CAD7278108.1"/>
    <property type="molecule type" value="Genomic_DNA"/>
</dbReference>
<reference evidence="1" key="1">
    <citation type="submission" date="2020-11" db="EMBL/GenBank/DDBJ databases">
        <authorList>
            <person name="Tran Van P."/>
        </authorList>
    </citation>
    <scope>NUCLEOTIDE SEQUENCE</scope>
</reference>
<keyword evidence="2" id="KW-1185">Reference proteome</keyword>
<dbReference type="Proteomes" id="UP000678499">
    <property type="component" value="Unassembled WGS sequence"/>
</dbReference>
<dbReference type="EMBL" id="CAJPEX010001113">
    <property type="protein sequence ID" value="CAG0918260.1"/>
    <property type="molecule type" value="Genomic_DNA"/>
</dbReference>
<protein>
    <submittedName>
        <fullName evidence="1">Uncharacterized protein</fullName>
    </submittedName>
</protein>
<name>A0A7R9BQ52_9CRUS</name>